<dbReference type="AlphaFoldDB" id="A0AAE3HG29"/>
<dbReference type="SMART" id="SM00895">
    <property type="entry name" value="FCD"/>
    <property type="match status" value="1"/>
</dbReference>
<gene>
    <name evidence="5" type="ORF">NSA47_07470</name>
</gene>
<keyword evidence="2" id="KW-0238">DNA-binding</keyword>
<dbReference type="SUPFAM" id="SSF48008">
    <property type="entry name" value="GntR ligand-binding domain-like"/>
    <property type="match status" value="1"/>
</dbReference>
<name>A0AAE3HG29_9FIRM</name>
<dbReference type="GO" id="GO:0003677">
    <property type="term" value="F:DNA binding"/>
    <property type="evidence" value="ECO:0007669"/>
    <property type="project" value="UniProtKB-KW"/>
</dbReference>
<protein>
    <submittedName>
        <fullName evidence="5">GntR family transcriptional regulator</fullName>
    </submittedName>
</protein>
<dbReference type="EMBL" id="JANKAS010000005">
    <property type="protein sequence ID" value="MCR1898822.1"/>
    <property type="molecule type" value="Genomic_DNA"/>
</dbReference>
<dbReference type="InterPro" id="IPR036390">
    <property type="entry name" value="WH_DNA-bd_sf"/>
</dbReference>
<evidence type="ECO:0000256" key="1">
    <source>
        <dbReference type="ARBA" id="ARBA00023015"/>
    </source>
</evidence>
<sequence>MSDYMEELIKNTDLSKNKPMRDVVYESLKEIIIEGKIPLGERIVEKEFADRLNISRTPVREALRKLEMDDLVEYIPRTGVVVKKIGKEDVIEIYKIRKVLEILAYKSAAENITKDKVKKIQDLLDETERQDQAGNVETVFAMFREFNNHIYDMSKMYRLKNMIDDLNQYLKRFRRISIGGEERRTQAIQEHRMLLDTLIKKDLTKMEQIIEKHLDSSLEIVVDYFDNL</sequence>
<proteinExistence type="predicted"/>
<feature type="domain" description="HTH gntR-type" evidence="4">
    <location>
        <begin position="18"/>
        <end position="85"/>
    </location>
</feature>
<dbReference type="Gene3D" id="1.10.10.10">
    <property type="entry name" value="Winged helix-like DNA-binding domain superfamily/Winged helix DNA-binding domain"/>
    <property type="match status" value="1"/>
</dbReference>
<evidence type="ECO:0000256" key="2">
    <source>
        <dbReference type="ARBA" id="ARBA00023125"/>
    </source>
</evidence>
<keyword evidence="6" id="KW-1185">Reference proteome</keyword>
<keyword evidence="1" id="KW-0805">Transcription regulation</keyword>
<dbReference type="InterPro" id="IPR008920">
    <property type="entry name" value="TF_FadR/GntR_C"/>
</dbReference>
<evidence type="ECO:0000256" key="3">
    <source>
        <dbReference type="ARBA" id="ARBA00023163"/>
    </source>
</evidence>
<dbReference type="CDD" id="cd07377">
    <property type="entry name" value="WHTH_GntR"/>
    <property type="match status" value="1"/>
</dbReference>
<dbReference type="PROSITE" id="PS50949">
    <property type="entry name" value="HTH_GNTR"/>
    <property type="match status" value="1"/>
</dbReference>
<dbReference type="PANTHER" id="PTHR43537">
    <property type="entry name" value="TRANSCRIPTIONAL REGULATOR, GNTR FAMILY"/>
    <property type="match status" value="1"/>
</dbReference>
<dbReference type="Proteomes" id="UP001205748">
    <property type="component" value="Unassembled WGS sequence"/>
</dbReference>
<dbReference type="InterPro" id="IPR011711">
    <property type="entry name" value="GntR_C"/>
</dbReference>
<dbReference type="Gene3D" id="1.20.120.530">
    <property type="entry name" value="GntR ligand-binding domain-like"/>
    <property type="match status" value="1"/>
</dbReference>
<dbReference type="SMART" id="SM00345">
    <property type="entry name" value="HTH_GNTR"/>
    <property type="match status" value="1"/>
</dbReference>
<evidence type="ECO:0000313" key="6">
    <source>
        <dbReference type="Proteomes" id="UP001205748"/>
    </source>
</evidence>
<dbReference type="Pfam" id="PF00392">
    <property type="entry name" value="GntR"/>
    <property type="match status" value="1"/>
</dbReference>
<dbReference type="InterPro" id="IPR036388">
    <property type="entry name" value="WH-like_DNA-bd_sf"/>
</dbReference>
<comment type="caution">
    <text evidence="5">The sequence shown here is derived from an EMBL/GenBank/DDBJ whole genome shotgun (WGS) entry which is preliminary data.</text>
</comment>
<dbReference type="InterPro" id="IPR000524">
    <property type="entry name" value="Tscrpt_reg_HTH_GntR"/>
</dbReference>
<evidence type="ECO:0000259" key="4">
    <source>
        <dbReference type="PROSITE" id="PS50949"/>
    </source>
</evidence>
<evidence type="ECO:0000313" key="5">
    <source>
        <dbReference type="EMBL" id="MCR1898822.1"/>
    </source>
</evidence>
<organism evidence="5 6">
    <name type="scientific">Irregularibacter muris</name>
    <dbReference type="NCBI Taxonomy" id="1796619"/>
    <lineage>
        <taxon>Bacteria</taxon>
        <taxon>Bacillati</taxon>
        <taxon>Bacillota</taxon>
        <taxon>Clostridia</taxon>
        <taxon>Eubacteriales</taxon>
        <taxon>Eubacteriaceae</taxon>
        <taxon>Irregularibacter</taxon>
    </lineage>
</organism>
<dbReference type="PANTHER" id="PTHR43537:SF24">
    <property type="entry name" value="GLUCONATE OPERON TRANSCRIPTIONAL REPRESSOR"/>
    <property type="match status" value="1"/>
</dbReference>
<reference evidence="5" key="1">
    <citation type="submission" date="2022-07" db="EMBL/GenBank/DDBJ databases">
        <title>Enhanced cultured diversity of the mouse gut microbiota enables custom-made synthetic communities.</title>
        <authorList>
            <person name="Afrizal A."/>
        </authorList>
    </citation>
    <scope>NUCLEOTIDE SEQUENCE</scope>
    <source>
        <strain evidence="5">DSM 28593</strain>
    </source>
</reference>
<dbReference type="GO" id="GO:0003700">
    <property type="term" value="F:DNA-binding transcription factor activity"/>
    <property type="evidence" value="ECO:0007669"/>
    <property type="project" value="InterPro"/>
</dbReference>
<accession>A0AAE3HG29</accession>
<dbReference type="RefSeq" id="WP_257530549.1">
    <property type="nucleotide sequence ID" value="NZ_JANKAS010000005.1"/>
</dbReference>
<keyword evidence="3" id="KW-0804">Transcription</keyword>
<dbReference type="Pfam" id="PF07729">
    <property type="entry name" value="FCD"/>
    <property type="match status" value="1"/>
</dbReference>
<dbReference type="SUPFAM" id="SSF46785">
    <property type="entry name" value="Winged helix' DNA-binding domain"/>
    <property type="match status" value="1"/>
</dbReference>